<dbReference type="GeneID" id="92815694"/>
<evidence type="ECO:0000256" key="3">
    <source>
        <dbReference type="ARBA" id="ARBA00023054"/>
    </source>
</evidence>
<dbReference type="PANTHER" id="PTHR30563:SF0">
    <property type="entry name" value="DNA RECOMBINATION PROTEIN RMUC"/>
    <property type="match status" value="1"/>
</dbReference>
<dbReference type="Pfam" id="PF02646">
    <property type="entry name" value="RmuC"/>
    <property type="match status" value="1"/>
</dbReference>
<evidence type="ECO:0000313" key="6">
    <source>
        <dbReference type="EMBL" id="EHB92412.1"/>
    </source>
</evidence>
<accession>G5H8L7</accession>
<evidence type="ECO:0000256" key="2">
    <source>
        <dbReference type="ARBA" id="ARBA00009840"/>
    </source>
</evidence>
<dbReference type="PATRIC" id="fig|742725.3.peg.1354"/>
<gene>
    <name evidence="6" type="ORF">HMPREF9450_01277</name>
</gene>
<dbReference type="STRING" id="742725.HMPREF9450_01277"/>
<feature type="coiled-coil region" evidence="5">
    <location>
        <begin position="25"/>
        <end position="94"/>
    </location>
</feature>
<comment type="caution">
    <text evidence="6">The sequence shown here is derived from an EMBL/GenBank/DDBJ whole genome shotgun (WGS) entry which is preliminary data.</text>
</comment>
<keyword evidence="7" id="KW-1185">Reference proteome</keyword>
<dbReference type="Proteomes" id="UP000006008">
    <property type="component" value="Unassembled WGS sequence"/>
</dbReference>
<dbReference type="PANTHER" id="PTHR30563">
    <property type="entry name" value="DNA RECOMBINATION PROTEIN RMUC"/>
    <property type="match status" value="1"/>
</dbReference>
<dbReference type="GO" id="GO:0006310">
    <property type="term" value="P:DNA recombination"/>
    <property type="evidence" value="ECO:0007669"/>
    <property type="project" value="UniProtKB-KW"/>
</dbReference>
<reference evidence="6 7" key="1">
    <citation type="submission" date="2011-08" db="EMBL/GenBank/DDBJ databases">
        <title>The Genome Sequence of Alistipes indistinctus YIT 12060.</title>
        <authorList>
            <consortium name="The Broad Institute Genome Sequencing Platform"/>
            <person name="Earl A."/>
            <person name="Ward D."/>
            <person name="Feldgarden M."/>
            <person name="Gevers D."/>
            <person name="Morotomi M."/>
            <person name="Young S.K."/>
            <person name="Zeng Q."/>
            <person name="Gargeya S."/>
            <person name="Fitzgerald M."/>
            <person name="Haas B."/>
            <person name="Abouelleil A."/>
            <person name="Alvarado L."/>
            <person name="Arachchi H.M."/>
            <person name="Berlin A."/>
            <person name="Brown A."/>
            <person name="Chapman S.B."/>
            <person name="Chen Z."/>
            <person name="Dunbar C."/>
            <person name="Freedman E."/>
            <person name="Gearin G."/>
            <person name="Gellesch M."/>
            <person name="Goldberg J."/>
            <person name="Griggs A."/>
            <person name="Gujja S."/>
            <person name="Heiman D."/>
            <person name="Howarth C."/>
            <person name="Larson L."/>
            <person name="Lui A."/>
            <person name="MacDonald P.J.P."/>
            <person name="Montmayeur A."/>
            <person name="Murphy C."/>
            <person name="Neiman D."/>
            <person name="Pearson M."/>
            <person name="Priest M."/>
            <person name="Roberts A."/>
            <person name="Saif S."/>
            <person name="Shea T."/>
            <person name="Shenoy N."/>
            <person name="Sisk P."/>
            <person name="Stolte C."/>
            <person name="Sykes S."/>
            <person name="Wortman J."/>
            <person name="Nusbaum C."/>
            <person name="Birren B."/>
        </authorList>
    </citation>
    <scope>NUCLEOTIDE SEQUENCE [LARGE SCALE GENOMIC DNA]</scope>
    <source>
        <strain evidence="6 7">YIT 12060</strain>
    </source>
</reference>
<dbReference type="InterPro" id="IPR003798">
    <property type="entry name" value="DNA_recombination_RmuC"/>
</dbReference>
<comment type="similarity">
    <text evidence="2">Belongs to the RmuC family.</text>
</comment>
<dbReference type="HOGENOM" id="CLU_024057_0_1_10"/>
<keyword evidence="3 5" id="KW-0175">Coiled coil</keyword>
<comment type="function">
    <text evidence="1">Involved in DNA recombination.</text>
</comment>
<dbReference type="OrthoDB" id="370725at2"/>
<keyword evidence="4" id="KW-0233">DNA recombination</keyword>
<sequence>MTVLWVLIGLLVGAAGAVLAYRPVLRRFSLERETLRQEAAQREEQVGTLRDQLSGQAVQLTEAAVRQATLAEKLAARDEALARQKEELTALQERQRVEFKNLAAEILEEKSNQFKQTNRESLELLLKPFRDNIEGFRKKVEEVYEKEAQQRFSLKEEIRHLNEMNLRMSQEANNLTAALKGNSKVQGDWGEMILETILDSSNLIKGVHYQTQENIKDNETGANLRPDVILNLPEGKQIVIDSKVSLTAYVTYSETDAPEAQQRAVKEHVRSVRSHIAELAGKSYQTLLNGQNKSVSPDFVIMFIPNEPAFLLAMQQDSALWSDAYNRKVIISSPTNLFALLKIVDDLWKRDGQSKNALAIATEGANLYDKFVGFSETLLDLGRSLGAATGKYEQAMNQLKTGRGNLIRRAERLRELQVKASKSLPAQLEDYDADGPDGE</sequence>
<dbReference type="EMBL" id="ADLD01000011">
    <property type="protein sequence ID" value="EHB92412.1"/>
    <property type="molecule type" value="Genomic_DNA"/>
</dbReference>
<dbReference type="eggNOG" id="COG1322">
    <property type="taxonomic scope" value="Bacteria"/>
</dbReference>
<evidence type="ECO:0000256" key="1">
    <source>
        <dbReference type="ARBA" id="ARBA00003416"/>
    </source>
</evidence>
<evidence type="ECO:0000256" key="5">
    <source>
        <dbReference type="SAM" id="Coils"/>
    </source>
</evidence>
<dbReference type="RefSeq" id="WP_009134083.1">
    <property type="nucleotide sequence ID" value="NZ_CP102250.1"/>
</dbReference>
<proteinExistence type="inferred from homology"/>
<evidence type="ECO:0000313" key="7">
    <source>
        <dbReference type="Proteomes" id="UP000006008"/>
    </source>
</evidence>
<dbReference type="AlphaFoldDB" id="G5H8L7"/>
<organism evidence="6 7">
    <name type="scientific">Alistipes indistinctus YIT 12060</name>
    <dbReference type="NCBI Taxonomy" id="742725"/>
    <lineage>
        <taxon>Bacteria</taxon>
        <taxon>Pseudomonadati</taxon>
        <taxon>Bacteroidota</taxon>
        <taxon>Bacteroidia</taxon>
        <taxon>Bacteroidales</taxon>
        <taxon>Rikenellaceae</taxon>
        <taxon>Alistipes</taxon>
    </lineage>
</organism>
<evidence type="ECO:0000256" key="4">
    <source>
        <dbReference type="ARBA" id="ARBA00023172"/>
    </source>
</evidence>
<evidence type="ECO:0008006" key="8">
    <source>
        <dbReference type="Google" id="ProtNLM"/>
    </source>
</evidence>
<protein>
    <recommendedName>
        <fullName evidence="8">DNA recombination protein RmuC</fullName>
    </recommendedName>
</protein>
<name>G5H8L7_9BACT</name>